<dbReference type="PANTHER" id="PTHR20857">
    <property type="entry name" value="THIAMINE-PHOSPHATE PYROPHOSPHORYLASE"/>
    <property type="match status" value="1"/>
</dbReference>
<dbReference type="PANTHER" id="PTHR20857:SF15">
    <property type="entry name" value="THIAMINE-PHOSPHATE SYNTHASE"/>
    <property type="match status" value="1"/>
</dbReference>
<keyword evidence="14" id="KW-1185">Reference proteome</keyword>
<evidence type="ECO:0000256" key="10">
    <source>
        <dbReference type="RuleBase" id="RU003826"/>
    </source>
</evidence>
<feature type="binding site" evidence="9">
    <location>
        <position position="86"/>
    </location>
    <ligand>
        <name>Mg(2+)</name>
        <dbReference type="ChEBI" id="CHEBI:18420"/>
    </ligand>
</feature>
<evidence type="ECO:0000256" key="7">
    <source>
        <dbReference type="ARBA" id="ARBA00047851"/>
    </source>
</evidence>
<dbReference type="InterPro" id="IPR022998">
    <property type="entry name" value="ThiamineP_synth_TenI"/>
</dbReference>
<dbReference type="GO" id="GO:0005737">
    <property type="term" value="C:cytoplasm"/>
    <property type="evidence" value="ECO:0007669"/>
    <property type="project" value="TreeGrafter"/>
</dbReference>
<feature type="binding site" evidence="9">
    <location>
        <begin position="130"/>
        <end position="132"/>
    </location>
    <ligand>
        <name>2-[(2R,5Z)-2-carboxy-4-methylthiazol-5(2H)-ylidene]ethyl phosphate</name>
        <dbReference type="ChEBI" id="CHEBI:62899"/>
    </ligand>
</feature>
<keyword evidence="4 9" id="KW-0460">Magnesium</keyword>
<sequence length="213" mass="22687">MIDRLHYITQEGLNGESHAAMAERACKAGVRWVQLRIKNATEQTLLEQAQLTRQVTAAFGATLLINDHVAVAKAVNADGVHLGKEDMDPAEARRILGDKIIGGTANTYDDVVSLIAKGVDYVGLGPFRFTKTKEKLSPILGLDGYQQLIGQLQTQGHHVPIIGIGGVLPEDVSALRSTGLHGVAVASVINSASDPALVIQQLYEALQPLAKPA</sequence>
<dbReference type="NCBIfam" id="TIGR00693">
    <property type="entry name" value="thiE"/>
    <property type="match status" value="1"/>
</dbReference>
<name>A0A3D9L7B9_MARFU</name>
<dbReference type="AlphaFoldDB" id="A0A3D9L7B9"/>
<evidence type="ECO:0000256" key="9">
    <source>
        <dbReference type="HAMAP-Rule" id="MF_00097"/>
    </source>
</evidence>
<comment type="function">
    <text evidence="9">Condenses 4-methyl-5-(beta-hydroxyethyl)thiazole monophosphate (THZ-P) and 2-methyl-4-amino-5-hydroxymethyl pyrimidine pyrophosphate (HMP-PP) to form thiamine monophosphate (TMP).</text>
</comment>
<evidence type="ECO:0000256" key="5">
    <source>
        <dbReference type="ARBA" id="ARBA00022977"/>
    </source>
</evidence>
<comment type="pathway">
    <text evidence="1 9 11">Cofactor biosynthesis; thiamine diphosphate biosynthesis; thiamine phosphate from 4-amino-2-methyl-5-diphosphomethylpyrimidine and 4-methyl-5-(2-phosphoethyl)-thiazole: step 1/1.</text>
</comment>
<comment type="cofactor">
    <cofactor evidence="9">
        <name>Mg(2+)</name>
        <dbReference type="ChEBI" id="CHEBI:18420"/>
    </cofactor>
    <text evidence="9">Binds 1 Mg(2+) ion per subunit.</text>
</comment>
<keyword evidence="3 9" id="KW-0479">Metal-binding</keyword>
<evidence type="ECO:0000256" key="11">
    <source>
        <dbReference type="RuleBase" id="RU004253"/>
    </source>
</evidence>
<accession>A0A3D9L7B9</accession>
<feature type="binding site" evidence="9">
    <location>
        <position position="133"/>
    </location>
    <ligand>
        <name>4-amino-2-methyl-5-(diphosphooxymethyl)pyrimidine</name>
        <dbReference type="ChEBI" id="CHEBI:57841"/>
    </ligand>
</feature>
<comment type="caution">
    <text evidence="9">Lacks conserved residue(s) required for the propagation of feature annotation.</text>
</comment>
<feature type="binding site" evidence="9">
    <location>
        <position position="166"/>
    </location>
    <ligand>
        <name>2-[(2R,5Z)-2-carboxy-4-methylthiazol-5(2H)-ylidene]ethyl phosphate</name>
        <dbReference type="ChEBI" id="CHEBI:62899"/>
    </ligand>
</feature>
<dbReference type="SUPFAM" id="SSF51391">
    <property type="entry name" value="Thiamin phosphate synthase"/>
    <property type="match status" value="1"/>
</dbReference>
<dbReference type="GO" id="GO:0000287">
    <property type="term" value="F:magnesium ion binding"/>
    <property type="evidence" value="ECO:0007669"/>
    <property type="project" value="UniProtKB-UniRule"/>
</dbReference>
<dbReference type="InterPro" id="IPR036206">
    <property type="entry name" value="ThiamineP_synth_sf"/>
</dbReference>
<dbReference type="Gene3D" id="3.20.20.70">
    <property type="entry name" value="Aldolase class I"/>
    <property type="match status" value="1"/>
</dbReference>
<comment type="caution">
    <text evidence="13">The sequence shown here is derived from an EMBL/GenBank/DDBJ whole genome shotgun (WGS) entry which is preliminary data.</text>
</comment>
<evidence type="ECO:0000256" key="1">
    <source>
        <dbReference type="ARBA" id="ARBA00005165"/>
    </source>
</evidence>
<dbReference type="EMBL" id="QREG01000003">
    <property type="protein sequence ID" value="REE01781.1"/>
    <property type="molecule type" value="Genomic_DNA"/>
</dbReference>
<comment type="catalytic activity">
    <reaction evidence="8 9 10">
        <text>2-[(2R,5Z)-2-carboxy-4-methylthiazol-5(2H)-ylidene]ethyl phosphate + 4-amino-2-methyl-5-(diphosphooxymethyl)pyrimidine + 2 H(+) = thiamine phosphate + CO2 + diphosphate</text>
        <dbReference type="Rhea" id="RHEA:47844"/>
        <dbReference type="ChEBI" id="CHEBI:15378"/>
        <dbReference type="ChEBI" id="CHEBI:16526"/>
        <dbReference type="ChEBI" id="CHEBI:33019"/>
        <dbReference type="ChEBI" id="CHEBI:37575"/>
        <dbReference type="ChEBI" id="CHEBI:57841"/>
        <dbReference type="ChEBI" id="CHEBI:62899"/>
        <dbReference type="EC" id="2.5.1.3"/>
    </reaction>
</comment>
<dbReference type="GO" id="GO:0009228">
    <property type="term" value="P:thiamine biosynthetic process"/>
    <property type="evidence" value="ECO:0007669"/>
    <property type="project" value="UniProtKB-KW"/>
</dbReference>
<keyword evidence="5 9" id="KW-0784">Thiamine biosynthesis</keyword>
<evidence type="ECO:0000313" key="13">
    <source>
        <dbReference type="EMBL" id="REE01781.1"/>
    </source>
</evidence>
<organism evidence="13 14">
    <name type="scientific">Marinoscillum furvescens DSM 4134</name>
    <dbReference type="NCBI Taxonomy" id="1122208"/>
    <lineage>
        <taxon>Bacteria</taxon>
        <taxon>Pseudomonadati</taxon>
        <taxon>Bacteroidota</taxon>
        <taxon>Cytophagia</taxon>
        <taxon>Cytophagales</taxon>
        <taxon>Reichenbachiellaceae</taxon>
        <taxon>Marinoscillum</taxon>
    </lineage>
</organism>
<proteinExistence type="inferred from homology"/>
<evidence type="ECO:0000256" key="4">
    <source>
        <dbReference type="ARBA" id="ARBA00022842"/>
    </source>
</evidence>
<dbReference type="NCBIfam" id="NF000736">
    <property type="entry name" value="PRK00043.2-3"/>
    <property type="match status" value="1"/>
</dbReference>
<dbReference type="UniPathway" id="UPA00060">
    <property type="reaction ID" value="UER00141"/>
</dbReference>
<protein>
    <recommendedName>
        <fullName evidence="9">Thiamine-phosphate synthase</fullName>
        <shortName evidence="9">TP synthase</shortName>
        <shortName evidence="9">TPS</shortName>
        <ecNumber evidence="9">2.5.1.3</ecNumber>
    </recommendedName>
    <alternativeName>
        <fullName evidence="9">Thiamine-phosphate pyrophosphorylase</fullName>
        <shortName evidence="9">TMP pyrophosphorylase</shortName>
        <shortName evidence="9">TMP-PPase</shortName>
    </alternativeName>
</protein>
<gene>
    <name evidence="9" type="primary">thiE</name>
    <name evidence="13" type="ORF">C7460_103299</name>
</gene>
<dbReference type="GO" id="GO:0009229">
    <property type="term" value="P:thiamine diphosphate biosynthetic process"/>
    <property type="evidence" value="ECO:0007669"/>
    <property type="project" value="UniProtKB-UniRule"/>
</dbReference>
<comment type="catalytic activity">
    <reaction evidence="6 9 10">
        <text>4-methyl-5-(2-phosphooxyethyl)-thiazole + 4-amino-2-methyl-5-(diphosphooxymethyl)pyrimidine + H(+) = thiamine phosphate + diphosphate</text>
        <dbReference type="Rhea" id="RHEA:22328"/>
        <dbReference type="ChEBI" id="CHEBI:15378"/>
        <dbReference type="ChEBI" id="CHEBI:33019"/>
        <dbReference type="ChEBI" id="CHEBI:37575"/>
        <dbReference type="ChEBI" id="CHEBI:57841"/>
        <dbReference type="ChEBI" id="CHEBI:58296"/>
        <dbReference type="EC" id="2.5.1.3"/>
    </reaction>
</comment>
<evidence type="ECO:0000313" key="14">
    <source>
        <dbReference type="Proteomes" id="UP000256779"/>
    </source>
</evidence>
<feature type="binding site" evidence="9">
    <location>
        <begin position="34"/>
        <end position="38"/>
    </location>
    <ligand>
        <name>4-amino-2-methyl-5-(diphosphooxymethyl)pyrimidine</name>
        <dbReference type="ChEBI" id="CHEBI:57841"/>
    </ligand>
</feature>
<evidence type="ECO:0000256" key="2">
    <source>
        <dbReference type="ARBA" id="ARBA00022679"/>
    </source>
</evidence>
<dbReference type="CDD" id="cd00564">
    <property type="entry name" value="TMP_TenI"/>
    <property type="match status" value="1"/>
</dbReference>
<evidence type="ECO:0000256" key="3">
    <source>
        <dbReference type="ARBA" id="ARBA00022723"/>
    </source>
</evidence>
<comment type="similarity">
    <text evidence="9 10">Belongs to the thiamine-phosphate synthase family.</text>
</comment>
<feature type="binding site" evidence="9">
    <location>
        <position position="104"/>
    </location>
    <ligand>
        <name>4-amino-2-methyl-5-(diphosphooxymethyl)pyrimidine</name>
        <dbReference type="ChEBI" id="CHEBI:57841"/>
    </ligand>
</feature>
<feature type="domain" description="Thiamine phosphate synthase/TenI" evidence="12">
    <location>
        <begin position="6"/>
        <end position="189"/>
    </location>
</feature>
<dbReference type="HAMAP" id="MF_00097">
    <property type="entry name" value="TMP_synthase"/>
    <property type="match status" value="1"/>
</dbReference>
<reference evidence="13 14" key="1">
    <citation type="submission" date="2018-07" db="EMBL/GenBank/DDBJ databases">
        <title>Genomic Encyclopedia of Type Strains, Phase IV (KMG-IV): sequencing the most valuable type-strain genomes for metagenomic binning, comparative biology and taxonomic classification.</title>
        <authorList>
            <person name="Goeker M."/>
        </authorList>
    </citation>
    <scope>NUCLEOTIDE SEQUENCE [LARGE SCALE GENOMIC DNA]</scope>
    <source>
        <strain evidence="13 14">DSM 4134</strain>
    </source>
</reference>
<dbReference type="EC" id="2.5.1.3" evidence="9"/>
<keyword evidence="2 9" id="KW-0808">Transferase</keyword>
<feature type="binding site" evidence="9">
    <location>
        <position position="66"/>
    </location>
    <ligand>
        <name>4-amino-2-methyl-5-(diphosphooxymethyl)pyrimidine</name>
        <dbReference type="ChEBI" id="CHEBI:57841"/>
    </ligand>
</feature>
<dbReference type="Proteomes" id="UP000256779">
    <property type="component" value="Unassembled WGS sequence"/>
</dbReference>
<evidence type="ECO:0000259" key="12">
    <source>
        <dbReference type="Pfam" id="PF02581"/>
    </source>
</evidence>
<dbReference type="InterPro" id="IPR034291">
    <property type="entry name" value="TMP_synthase"/>
</dbReference>
<evidence type="ECO:0000256" key="8">
    <source>
        <dbReference type="ARBA" id="ARBA00047883"/>
    </source>
</evidence>
<dbReference type="GO" id="GO:0004789">
    <property type="term" value="F:thiamine-phosphate diphosphorylase activity"/>
    <property type="evidence" value="ECO:0007669"/>
    <property type="project" value="UniProtKB-UniRule"/>
</dbReference>
<feature type="binding site" evidence="9">
    <location>
        <position position="67"/>
    </location>
    <ligand>
        <name>Mg(2+)</name>
        <dbReference type="ChEBI" id="CHEBI:18420"/>
    </ligand>
</feature>
<evidence type="ECO:0000256" key="6">
    <source>
        <dbReference type="ARBA" id="ARBA00047334"/>
    </source>
</evidence>
<dbReference type="InterPro" id="IPR013785">
    <property type="entry name" value="Aldolase_TIM"/>
</dbReference>
<dbReference type="Pfam" id="PF02581">
    <property type="entry name" value="TMP-TENI"/>
    <property type="match status" value="1"/>
</dbReference>
<comment type="catalytic activity">
    <reaction evidence="7 9 10">
        <text>2-(2-carboxy-4-methylthiazol-5-yl)ethyl phosphate + 4-amino-2-methyl-5-(diphosphooxymethyl)pyrimidine + 2 H(+) = thiamine phosphate + CO2 + diphosphate</text>
        <dbReference type="Rhea" id="RHEA:47848"/>
        <dbReference type="ChEBI" id="CHEBI:15378"/>
        <dbReference type="ChEBI" id="CHEBI:16526"/>
        <dbReference type="ChEBI" id="CHEBI:33019"/>
        <dbReference type="ChEBI" id="CHEBI:37575"/>
        <dbReference type="ChEBI" id="CHEBI:57841"/>
        <dbReference type="ChEBI" id="CHEBI:62890"/>
        <dbReference type="EC" id="2.5.1.3"/>
    </reaction>
</comment>
<dbReference type="OrthoDB" id="9812206at2"/>
<dbReference type="RefSeq" id="WP_115867055.1">
    <property type="nucleotide sequence ID" value="NZ_QREG01000003.1"/>
</dbReference>